<evidence type="ECO:0000256" key="1">
    <source>
        <dbReference type="ARBA" id="ARBA00004651"/>
    </source>
</evidence>
<keyword evidence="4" id="KW-1003">Cell membrane</keyword>
<feature type="transmembrane region" description="Helical" evidence="9">
    <location>
        <begin position="70"/>
        <end position="99"/>
    </location>
</feature>
<evidence type="ECO:0000256" key="7">
    <source>
        <dbReference type="ARBA" id="ARBA00022989"/>
    </source>
</evidence>
<reference evidence="11 12" key="1">
    <citation type="submission" date="2023-06" db="EMBL/GenBank/DDBJ databases">
        <title>Pelomonas sp. APW6 16S ribosomal RNA gene genome sequencing and assembly.</title>
        <authorList>
            <person name="Woo H."/>
        </authorList>
    </citation>
    <scope>NUCLEOTIDE SEQUENCE [LARGE SCALE GENOMIC DNA]</scope>
    <source>
        <strain evidence="11 12">APW6</strain>
    </source>
</reference>
<keyword evidence="7 9" id="KW-1133">Transmembrane helix</keyword>
<protein>
    <submittedName>
        <fullName evidence="11">ABC transporter permease subunit</fullName>
    </submittedName>
</protein>
<evidence type="ECO:0000256" key="3">
    <source>
        <dbReference type="ARBA" id="ARBA00022448"/>
    </source>
</evidence>
<name>A0ABT7LP67_9BURK</name>
<dbReference type="Pfam" id="PF00528">
    <property type="entry name" value="BPD_transp_1"/>
    <property type="match status" value="1"/>
</dbReference>
<dbReference type="InterPro" id="IPR035906">
    <property type="entry name" value="MetI-like_sf"/>
</dbReference>
<feature type="domain" description="ABC transmembrane type-1" evidence="10">
    <location>
        <begin position="77"/>
        <end position="284"/>
    </location>
</feature>
<keyword evidence="8 9" id="KW-0472">Membrane</keyword>
<dbReference type="Proteomes" id="UP001238603">
    <property type="component" value="Unassembled WGS sequence"/>
</dbReference>
<sequence length="295" mass="30714">MLSPAATHAVPGVRIRTRAAWTVLIGLAGLGSVIVLLIAAFLAAEAAPLIQQVGMGTFLLDTEWWPRDGSYGMGTMVLASLLLTVGAVLFAAPVGWALAVQHTFFLGARGRLLVGKLVEGSASIPTVVFGLWGVGSIVPMVGQWRPPGASLLAGMLVVAVMILPTVTLMMMEAFQATSHSMLQAAESLGVSRTHAVVHLVTPAARSGLLAALILGAARAIGETMVVLMVCGNIPQVPSSVTDPVRTLTANIALEMPYAMGAHRSALFVAGLLILLLVGVLVLLRDALPLMARRRP</sequence>
<feature type="transmembrane region" description="Helical" evidence="9">
    <location>
        <begin position="148"/>
        <end position="171"/>
    </location>
</feature>
<dbReference type="PANTHER" id="PTHR30425:SF1">
    <property type="entry name" value="PHOSPHATE TRANSPORT SYSTEM PERMEASE PROTEIN PSTC"/>
    <property type="match status" value="1"/>
</dbReference>
<keyword evidence="3 9" id="KW-0813">Transport</keyword>
<comment type="similarity">
    <text evidence="2">Belongs to the binding-protein-dependent transport system permease family. CysTW subfamily.</text>
</comment>
<evidence type="ECO:0000256" key="2">
    <source>
        <dbReference type="ARBA" id="ARBA00007069"/>
    </source>
</evidence>
<dbReference type="SUPFAM" id="SSF161098">
    <property type="entry name" value="MetI-like"/>
    <property type="match status" value="1"/>
</dbReference>
<evidence type="ECO:0000259" key="10">
    <source>
        <dbReference type="PROSITE" id="PS50928"/>
    </source>
</evidence>
<keyword evidence="6 9" id="KW-0812">Transmembrane</keyword>
<keyword evidence="12" id="KW-1185">Reference proteome</keyword>
<dbReference type="RefSeq" id="WP_285984746.1">
    <property type="nucleotide sequence ID" value="NZ_JASVDS010000011.1"/>
</dbReference>
<evidence type="ECO:0000256" key="9">
    <source>
        <dbReference type="RuleBase" id="RU363032"/>
    </source>
</evidence>
<comment type="subcellular location">
    <subcellularLocation>
        <location evidence="1 9">Cell membrane</location>
        <topology evidence="1 9">Multi-pass membrane protein</topology>
    </subcellularLocation>
</comment>
<accession>A0ABT7LP67</accession>
<dbReference type="PROSITE" id="PS50928">
    <property type="entry name" value="ABC_TM1"/>
    <property type="match status" value="1"/>
</dbReference>
<evidence type="ECO:0000256" key="6">
    <source>
        <dbReference type="ARBA" id="ARBA00022692"/>
    </source>
</evidence>
<dbReference type="CDD" id="cd06261">
    <property type="entry name" value="TM_PBP2"/>
    <property type="match status" value="1"/>
</dbReference>
<evidence type="ECO:0000313" key="11">
    <source>
        <dbReference type="EMBL" id="MDL5034671.1"/>
    </source>
</evidence>
<dbReference type="InterPro" id="IPR000515">
    <property type="entry name" value="MetI-like"/>
</dbReference>
<evidence type="ECO:0000256" key="8">
    <source>
        <dbReference type="ARBA" id="ARBA00023136"/>
    </source>
</evidence>
<evidence type="ECO:0000313" key="12">
    <source>
        <dbReference type="Proteomes" id="UP001238603"/>
    </source>
</evidence>
<feature type="transmembrane region" description="Helical" evidence="9">
    <location>
        <begin position="21"/>
        <end position="50"/>
    </location>
</feature>
<dbReference type="InterPro" id="IPR051124">
    <property type="entry name" value="Phosphate_Transport_Permease"/>
</dbReference>
<evidence type="ECO:0000256" key="5">
    <source>
        <dbReference type="ARBA" id="ARBA00022592"/>
    </source>
</evidence>
<keyword evidence="5" id="KW-0592">Phosphate transport</keyword>
<dbReference type="Gene3D" id="1.10.3720.10">
    <property type="entry name" value="MetI-like"/>
    <property type="match status" value="1"/>
</dbReference>
<evidence type="ECO:0000256" key="4">
    <source>
        <dbReference type="ARBA" id="ARBA00022475"/>
    </source>
</evidence>
<dbReference type="EMBL" id="JASVDS010000011">
    <property type="protein sequence ID" value="MDL5034671.1"/>
    <property type="molecule type" value="Genomic_DNA"/>
</dbReference>
<organism evidence="11 12">
    <name type="scientific">Roseateles subflavus</name>
    <dbReference type="NCBI Taxonomy" id="3053353"/>
    <lineage>
        <taxon>Bacteria</taxon>
        <taxon>Pseudomonadati</taxon>
        <taxon>Pseudomonadota</taxon>
        <taxon>Betaproteobacteria</taxon>
        <taxon>Burkholderiales</taxon>
        <taxon>Sphaerotilaceae</taxon>
        <taxon>Roseateles</taxon>
    </lineage>
</organism>
<comment type="caution">
    <text evidence="11">The sequence shown here is derived from an EMBL/GenBank/DDBJ whole genome shotgun (WGS) entry which is preliminary data.</text>
</comment>
<proteinExistence type="inferred from homology"/>
<feature type="transmembrane region" description="Helical" evidence="9">
    <location>
        <begin position="264"/>
        <end position="283"/>
    </location>
</feature>
<feature type="transmembrane region" description="Helical" evidence="9">
    <location>
        <begin position="120"/>
        <end position="142"/>
    </location>
</feature>
<gene>
    <name evidence="11" type="ORF">QRD43_22400</name>
</gene>
<dbReference type="PANTHER" id="PTHR30425">
    <property type="entry name" value="PHOSPHATE TRANSPORT SYSTEM PERMEASE PROTEIN PST"/>
    <property type="match status" value="1"/>
</dbReference>